<evidence type="ECO:0000313" key="7">
    <source>
        <dbReference type="Proteomes" id="UP001652582"/>
    </source>
</evidence>
<dbReference type="InterPro" id="IPR015655">
    <property type="entry name" value="PP2C"/>
</dbReference>
<keyword evidence="7" id="KW-1185">Reference proteome</keyword>
<keyword evidence="5" id="KW-0812">Transmembrane</keyword>
<feature type="transmembrane region" description="Helical" evidence="5">
    <location>
        <begin position="50"/>
        <end position="70"/>
    </location>
</feature>
<dbReference type="InterPro" id="IPR036457">
    <property type="entry name" value="PPM-type-like_dom_sf"/>
</dbReference>
<evidence type="ECO:0000256" key="2">
    <source>
        <dbReference type="ARBA" id="ARBA00022801"/>
    </source>
</evidence>
<evidence type="ECO:0000256" key="5">
    <source>
        <dbReference type="SAM" id="Phobius"/>
    </source>
</evidence>
<comment type="similarity">
    <text evidence="4">Belongs to the PP2C family.</text>
</comment>
<dbReference type="RefSeq" id="XP_023954744.1">
    <property type="nucleotide sequence ID" value="XM_024098976.2"/>
</dbReference>
<dbReference type="Pfam" id="PF00481">
    <property type="entry name" value="PP2C"/>
    <property type="match status" value="2"/>
</dbReference>
<evidence type="ECO:0000313" key="8">
    <source>
        <dbReference type="RefSeq" id="XP_023954744.1"/>
    </source>
</evidence>
<dbReference type="Proteomes" id="UP001652582">
    <property type="component" value="Chromosome 3"/>
</dbReference>
<keyword evidence="2 4" id="KW-0378">Hydrolase</keyword>
<reference evidence="8" key="1">
    <citation type="submission" date="2025-08" db="UniProtKB">
        <authorList>
            <consortium name="RefSeq"/>
        </authorList>
    </citation>
    <scope>IDENTIFICATION</scope>
</reference>
<dbReference type="Gene3D" id="3.60.40.10">
    <property type="entry name" value="PPM-type phosphatase domain"/>
    <property type="match status" value="1"/>
</dbReference>
<dbReference type="AlphaFoldDB" id="A0A6J1PAB7"/>
<dbReference type="KEGG" id="bany:112058264"/>
<accession>A0A6J1PAB7</accession>
<dbReference type="SMART" id="SM00332">
    <property type="entry name" value="PP2Cc"/>
    <property type="match status" value="1"/>
</dbReference>
<dbReference type="CDD" id="cd00143">
    <property type="entry name" value="PP2Cc"/>
    <property type="match status" value="1"/>
</dbReference>
<feature type="domain" description="PPM-type phosphatase" evidence="6">
    <location>
        <begin position="110"/>
        <end position="451"/>
    </location>
</feature>
<dbReference type="SUPFAM" id="SSF81606">
    <property type="entry name" value="PP2C-like"/>
    <property type="match status" value="1"/>
</dbReference>
<evidence type="ECO:0000256" key="1">
    <source>
        <dbReference type="ARBA" id="ARBA00022723"/>
    </source>
</evidence>
<dbReference type="PANTHER" id="PTHR47992">
    <property type="entry name" value="PROTEIN PHOSPHATASE"/>
    <property type="match status" value="1"/>
</dbReference>
<dbReference type="PROSITE" id="PS01032">
    <property type="entry name" value="PPM_1"/>
    <property type="match status" value="1"/>
</dbReference>
<organism evidence="7 8">
    <name type="scientific">Bicyclus anynana</name>
    <name type="common">Squinting bush brown butterfly</name>
    <dbReference type="NCBI Taxonomy" id="110368"/>
    <lineage>
        <taxon>Eukaryota</taxon>
        <taxon>Metazoa</taxon>
        <taxon>Ecdysozoa</taxon>
        <taxon>Arthropoda</taxon>
        <taxon>Hexapoda</taxon>
        <taxon>Insecta</taxon>
        <taxon>Pterygota</taxon>
        <taxon>Neoptera</taxon>
        <taxon>Endopterygota</taxon>
        <taxon>Lepidoptera</taxon>
        <taxon>Glossata</taxon>
        <taxon>Ditrysia</taxon>
        <taxon>Papilionoidea</taxon>
        <taxon>Nymphalidae</taxon>
        <taxon>Satyrinae</taxon>
        <taxon>Satyrini</taxon>
        <taxon>Mycalesina</taxon>
        <taxon>Bicyclus</taxon>
    </lineage>
</organism>
<dbReference type="InterPro" id="IPR000222">
    <property type="entry name" value="PP2C_BS"/>
</dbReference>
<keyword evidence="1" id="KW-0479">Metal-binding</keyword>
<proteinExistence type="inferred from homology"/>
<protein>
    <submittedName>
        <fullName evidence="8">Protein phosphatase 1L</fullName>
    </submittedName>
</protein>
<gene>
    <name evidence="8" type="primary">LOC112058264</name>
</gene>
<evidence type="ECO:0000259" key="6">
    <source>
        <dbReference type="PROSITE" id="PS51746"/>
    </source>
</evidence>
<name>A0A6J1PAB7_BICAN</name>
<dbReference type="InterPro" id="IPR001932">
    <property type="entry name" value="PPM-type_phosphatase-like_dom"/>
</dbReference>
<evidence type="ECO:0000256" key="4">
    <source>
        <dbReference type="RuleBase" id="RU003465"/>
    </source>
</evidence>
<evidence type="ECO:0000256" key="3">
    <source>
        <dbReference type="ARBA" id="ARBA00022912"/>
    </source>
</evidence>
<keyword evidence="5" id="KW-0472">Membrane</keyword>
<keyword evidence="3 4" id="KW-0904">Protein phosphatase</keyword>
<dbReference type="PROSITE" id="PS51746">
    <property type="entry name" value="PPM_2"/>
    <property type="match status" value="1"/>
</dbReference>
<dbReference type="GO" id="GO:0004722">
    <property type="term" value="F:protein serine/threonine phosphatase activity"/>
    <property type="evidence" value="ECO:0007669"/>
    <property type="project" value="InterPro"/>
</dbReference>
<dbReference type="GeneID" id="112058264"/>
<keyword evidence="5" id="KW-1133">Transmembrane helix</keyword>
<sequence length="460" mass="51676">MEDELEDRVLHQTYVSFMKTVSRFSSSVAFDTPSSYLWKMVRFYCLRSEVLVFTLAIIIFFMYLQTLGLWSRTLLSRLSHAMSPLNAVQRMKLMEGSEADKQSWELKGTLSAAYAIKGRRMHMEDKFIINENINSTGISLFAIFDGHGGEFAANYAKDHLIQNLYNKVVELCAFKDGKIVTTPQKDSPEEPIKEDTHIDLERKSSFKKSASTADDTSKKEITDPELLAQLSKARPIITREVKPSKAVRNVAIPLSSYLDKGKINYGKLLTDEVLAADRLLVESAKRTMNVAGTTALIAMLENNHLIVANVGDSRGVMCDSRGNAIPVSFDHKPQQVREQKRIEAAGGYIAFNGVWRVAGILATSRAMGDYPLKDKNYVIADPDILTFNLNDHKPMFIVLASDGLWDTFSNEEAVKFIKERLDEPDFGAKSLTLQAYYRGSVDNITVLVIKFPINWSIATE</sequence>
<dbReference type="OrthoDB" id="343114at2759"/>
<dbReference type="GO" id="GO:0046872">
    <property type="term" value="F:metal ion binding"/>
    <property type="evidence" value="ECO:0007669"/>
    <property type="project" value="UniProtKB-KW"/>
</dbReference>